<dbReference type="Pfam" id="PF05241">
    <property type="entry name" value="EBP"/>
    <property type="match status" value="1"/>
</dbReference>
<keyword evidence="5" id="KW-0752">Steroid biosynthesis</keyword>
<keyword evidence="12" id="KW-0413">Isomerase</keyword>
<dbReference type="GO" id="GO:0004769">
    <property type="term" value="F:steroid Delta-isomerase activity"/>
    <property type="evidence" value="ECO:0007669"/>
    <property type="project" value="TreeGrafter"/>
</dbReference>
<gene>
    <name evidence="16" type="ORF">P875_00034329</name>
</gene>
<dbReference type="GO" id="GO:0000247">
    <property type="term" value="F:C-8 sterol isomerase activity"/>
    <property type="evidence" value="ECO:0007669"/>
    <property type="project" value="TreeGrafter"/>
</dbReference>
<evidence type="ECO:0000256" key="2">
    <source>
        <dbReference type="ARBA" id="ARBA00008337"/>
    </source>
</evidence>
<keyword evidence="4 13" id="KW-0812">Transmembrane</keyword>
<reference evidence="16 17" key="1">
    <citation type="submission" date="2015-02" db="EMBL/GenBank/DDBJ databases">
        <title>Draft genome sequence of Aspergillus parasiticus SU-1.</title>
        <authorList>
            <person name="Yu J."/>
            <person name="Fedorova N."/>
            <person name="Yin Y."/>
            <person name="Losada L."/>
            <person name="Zafar N."/>
            <person name="Taujale R."/>
            <person name="Ehrlich K.C."/>
            <person name="Bhatnagar D."/>
            <person name="Cleveland T.E."/>
            <person name="Bennett J.W."/>
            <person name="Nierman W.C."/>
        </authorList>
    </citation>
    <scope>NUCLEOTIDE SEQUENCE [LARGE SCALE GENOMIC DNA]</scope>
    <source>
        <strain evidence="17">ATCC 56775 / NRRL 5862 / SRRC 143 / SU-1</strain>
    </source>
</reference>
<evidence type="ECO:0000256" key="8">
    <source>
        <dbReference type="ARBA" id="ARBA00023098"/>
    </source>
</evidence>
<evidence type="ECO:0000313" key="17">
    <source>
        <dbReference type="Proteomes" id="UP000033540"/>
    </source>
</evidence>
<proteinExistence type="inferred from homology"/>
<evidence type="ECO:0000256" key="12">
    <source>
        <dbReference type="ARBA" id="ARBA00023235"/>
    </source>
</evidence>
<keyword evidence="10" id="KW-1207">Sterol metabolism</keyword>
<keyword evidence="7" id="KW-0756">Sterol biosynthesis</keyword>
<keyword evidence="9 13" id="KW-0472">Membrane</keyword>
<dbReference type="GO" id="GO:0016020">
    <property type="term" value="C:membrane"/>
    <property type="evidence" value="ECO:0007669"/>
    <property type="project" value="UniProtKB-SubCell"/>
</dbReference>
<evidence type="ECO:0000256" key="4">
    <source>
        <dbReference type="ARBA" id="ARBA00022692"/>
    </source>
</evidence>
<dbReference type="PANTHER" id="PTHR14207">
    <property type="entry name" value="STEROL ISOMERASE"/>
    <property type="match status" value="1"/>
</dbReference>
<comment type="similarity">
    <text evidence="2">Belongs to the EBP family.</text>
</comment>
<evidence type="ECO:0000256" key="7">
    <source>
        <dbReference type="ARBA" id="ARBA00023011"/>
    </source>
</evidence>
<dbReference type="PROSITE" id="PS51751">
    <property type="entry name" value="EXPERA"/>
    <property type="match status" value="1"/>
</dbReference>
<sequence>MLSENSLHPYYPTDAPIPGYAPNEFSLLKLLSTASIGTTALLGTVFILITVLRPKLSKADRVAILWFFLFTLIYSEHTAGTMHCMFEGYFMLNHNRMASAQDFFGQLWKEYALSDSRYMTADTMVLCMETITVLVWGPLCLLVAYSIFIRSSLRHPLQLTVCLSHLYGDSLYYATSLYDHYVHERPYCRPEPFYFWVYYFFMNFIWIVVPLCMFNPLYTLGNDLLRILDYFVQSVRAIQNAFNRLAATSADRKTQ</sequence>
<dbReference type="EMBL" id="JZEE01000593">
    <property type="protein sequence ID" value="KJK62840.1"/>
    <property type="molecule type" value="Genomic_DNA"/>
</dbReference>
<comment type="subcellular location">
    <subcellularLocation>
        <location evidence="1">Membrane</location>
        <topology evidence="1">Multi-pass membrane protein</topology>
    </subcellularLocation>
</comment>
<evidence type="ECO:0000256" key="10">
    <source>
        <dbReference type="ARBA" id="ARBA00023166"/>
    </source>
</evidence>
<evidence type="ECO:0000256" key="1">
    <source>
        <dbReference type="ARBA" id="ARBA00004141"/>
    </source>
</evidence>
<dbReference type="STRING" id="1403190.A0A0F0I530"/>
<evidence type="ECO:0000313" key="16">
    <source>
        <dbReference type="EMBL" id="KJK62840.1"/>
    </source>
</evidence>
<dbReference type="GO" id="GO:0047750">
    <property type="term" value="F:cholestenol delta-isomerase activity"/>
    <property type="evidence" value="ECO:0007669"/>
    <property type="project" value="InterPro"/>
</dbReference>
<dbReference type="GO" id="GO:0016126">
    <property type="term" value="P:sterol biosynthetic process"/>
    <property type="evidence" value="ECO:0007669"/>
    <property type="project" value="UniProtKB-KW"/>
</dbReference>
<evidence type="ECO:0000256" key="6">
    <source>
        <dbReference type="ARBA" id="ARBA00022989"/>
    </source>
</evidence>
<evidence type="ECO:0000256" key="13">
    <source>
        <dbReference type="PROSITE-ProRule" id="PRU01087"/>
    </source>
</evidence>
<comment type="caution">
    <text evidence="16">The sequence shown here is derived from an EMBL/GenBank/DDBJ whole genome shotgun (WGS) entry which is preliminary data.</text>
</comment>
<feature type="transmembrane region" description="Helical" evidence="14">
    <location>
        <begin position="64"/>
        <end position="92"/>
    </location>
</feature>
<keyword evidence="3" id="KW-0444">Lipid biosynthesis</keyword>
<dbReference type="InterPro" id="IPR007905">
    <property type="entry name" value="EBP"/>
</dbReference>
<accession>A0A0F0I530</accession>
<evidence type="ECO:0000259" key="15">
    <source>
        <dbReference type="PROSITE" id="PS51751"/>
    </source>
</evidence>
<feature type="transmembrane region" description="Helical" evidence="14">
    <location>
        <begin position="123"/>
        <end position="145"/>
    </location>
</feature>
<evidence type="ECO:0000256" key="5">
    <source>
        <dbReference type="ARBA" id="ARBA00022955"/>
    </source>
</evidence>
<dbReference type="OrthoDB" id="58557at2759"/>
<name>A0A0F0I530_ASPPU</name>
<dbReference type="AlphaFoldDB" id="A0A0F0I530"/>
<keyword evidence="8" id="KW-0443">Lipid metabolism</keyword>
<keyword evidence="6 13" id="KW-1133">Transmembrane helix</keyword>
<feature type="domain" description="EXPERA" evidence="15">
    <location>
        <begin position="67"/>
        <end position="214"/>
    </location>
</feature>
<evidence type="ECO:0000256" key="3">
    <source>
        <dbReference type="ARBA" id="ARBA00022516"/>
    </source>
</evidence>
<keyword evidence="11" id="KW-0753">Steroid metabolism</keyword>
<feature type="transmembrane region" description="Helical" evidence="14">
    <location>
        <begin position="195"/>
        <end position="218"/>
    </location>
</feature>
<evidence type="ECO:0000256" key="9">
    <source>
        <dbReference type="ARBA" id="ARBA00023136"/>
    </source>
</evidence>
<protein>
    <submittedName>
        <fullName evidence="16">Emopamil binding protein</fullName>
    </submittedName>
</protein>
<organism evidence="16 17">
    <name type="scientific">Aspergillus parasiticus (strain ATCC 56775 / NRRL 5862 / SRRC 143 / SU-1)</name>
    <dbReference type="NCBI Taxonomy" id="1403190"/>
    <lineage>
        <taxon>Eukaryota</taxon>
        <taxon>Fungi</taxon>
        <taxon>Dikarya</taxon>
        <taxon>Ascomycota</taxon>
        <taxon>Pezizomycotina</taxon>
        <taxon>Eurotiomycetes</taxon>
        <taxon>Eurotiomycetidae</taxon>
        <taxon>Eurotiales</taxon>
        <taxon>Aspergillaceae</taxon>
        <taxon>Aspergillus</taxon>
        <taxon>Aspergillus subgen. Circumdati</taxon>
    </lineage>
</organism>
<dbReference type="GO" id="GO:0005783">
    <property type="term" value="C:endoplasmic reticulum"/>
    <property type="evidence" value="ECO:0007669"/>
    <property type="project" value="TreeGrafter"/>
</dbReference>
<evidence type="ECO:0000256" key="14">
    <source>
        <dbReference type="SAM" id="Phobius"/>
    </source>
</evidence>
<evidence type="ECO:0000256" key="11">
    <source>
        <dbReference type="ARBA" id="ARBA00023221"/>
    </source>
</evidence>
<dbReference type="Proteomes" id="UP000033540">
    <property type="component" value="Unassembled WGS sequence"/>
</dbReference>
<dbReference type="PANTHER" id="PTHR14207:SF0">
    <property type="entry name" value="3-BETA-HYDROXYSTEROID-DELTA(8),DELTA(7)-ISOMERASE"/>
    <property type="match status" value="1"/>
</dbReference>
<feature type="transmembrane region" description="Helical" evidence="14">
    <location>
        <begin position="30"/>
        <end position="52"/>
    </location>
</feature>
<dbReference type="InterPro" id="IPR033118">
    <property type="entry name" value="EXPERA"/>
</dbReference>